<dbReference type="AlphaFoldDB" id="A0A3E0VDF4"/>
<proteinExistence type="predicted"/>
<evidence type="ECO:0000313" key="1">
    <source>
        <dbReference type="EMBL" id="RFA07944.1"/>
    </source>
</evidence>
<comment type="caution">
    <text evidence="1">The sequence shown here is derived from an EMBL/GenBank/DDBJ whole genome shotgun (WGS) entry which is preliminary data.</text>
</comment>
<dbReference type="Proteomes" id="UP000256486">
    <property type="component" value="Unassembled WGS sequence"/>
</dbReference>
<keyword evidence="2" id="KW-1185">Reference proteome</keyword>
<reference evidence="1 2" key="1">
    <citation type="submission" date="2017-04" db="EMBL/GenBank/DDBJ databases">
        <title>Comparative genome analysis of Subtercola boreus.</title>
        <authorList>
            <person name="Cho Y.-J."/>
            <person name="Cho A."/>
            <person name="Kim O.-S."/>
            <person name="Lee J.-I."/>
        </authorList>
    </citation>
    <scope>NUCLEOTIDE SEQUENCE [LARGE SCALE GENOMIC DNA]</scope>
    <source>
        <strain evidence="1 2">K300</strain>
    </source>
</reference>
<evidence type="ECO:0000313" key="2">
    <source>
        <dbReference type="Proteomes" id="UP000256486"/>
    </source>
</evidence>
<dbReference type="Pfam" id="PF11185">
    <property type="entry name" value="DUF2971"/>
    <property type="match status" value="1"/>
</dbReference>
<dbReference type="EMBL" id="NBWZ01000001">
    <property type="protein sequence ID" value="RFA07944.1"/>
    <property type="molecule type" value="Genomic_DNA"/>
</dbReference>
<evidence type="ECO:0008006" key="3">
    <source>
        <dbReference type="Google" id="ProtNLM"/>
    </source>
</evidence>
<protein>
    <recommendedName>
        <fullName evidence="3">DUF2971 domain-containing protein</fullName>
    </recommendedName>
</protein>
<gene>
    <name evidence="1" type="ORF">B7R54_00985</name>
</gene>
<organism evidence="1 2">
    <name type="scientific">Subtercola boreus</name>
    <dbReference type="NCBI Taxonomy" id="120213"/>
    <lineage>
        <taxon>Bacteria</taxon>
        <taxon>Bacillati</taxon>
        <taxon>Actinomycetota</taxon>
        <taxon>Actinomycetes</taxon>
        <taxon>Micrococcales</taxon>
        <taxon>Microbacteriaceae</taxon>
        <taxon>Subtercola</taxon>
    </lineage>
</organism>
<name>A0A3E0VDF4_9MICO</name>
<dbReference type="InterPro" id="IPR021352">
    <property type="entry name" value="DUF2971"/>
</dbReference>
<accession>A0A3E0VDF4</accession>
<sequence length="320" mass="36081">MANIVIMADEEIDAPRLVWHYTSTEGLLGIVQRHVLWATSAAFMNDAEELKAGATAFRAYFEERKPDLSAKVVSEITKSGHLSPGSVFDTYLLSASRLRDSLTMWRNYGGSGVAFAVGIDRTAKLAILEQRRGESHPSPPPDYDPPDWIELENGRRVNAAYDPDTIFSFGAEWQRVVYIAEGTPKKIRKALDRLVSRIESREEGQITIWLGGSSFHHFKNAGFRDEREVRLLFDINPSWKFVLHRPSRFGPVPYVEITSPEASSDESREHWAKKASVLPIHEIVVGPTLFAEDAKRSLRMLLDHTGYGHVKVSSSKTPYR</sequence>